<evidence type="ECO:0000259" key="3">
    <source>
        <dbReference type="Pfam" id="PF20434"/>
    </source>
</evidence>
<reference evidence="4 5" key="1">
    <citation type="submission" date="2011-07" db="EMBL/GenBank/DDBJ databases">
        <title>The complete genome of chromosome of Emticicia oligotrophica DSM 17448.</title>
        <authorList>
            <consortium name="US DOE Joint Genome Institute (JGI-PGF)"/>
            <person name="Lucas S."/>
            <person name="Han J."/>
            <person name="Lapidus A."/>
            <person name="Bruce D."/>
            <person name="Goodwin L."/>
            <person name="Pitluck S."/>
            <person name="Peters L."/>
            <person name="Kyrpides N."/>
            <person name="Mavromatis K."/>
            <person name="Ivanova N."/>
            <person name="Ovchinnikova G."/>
            <person name="Teshima H."/>
            <person name="Detter J.C."/>
            <person name="Tapia R."/>
            <person name="Han C."/>
            <person name="Land M."/>
            <person name="Hauser L."/>
            <person name="Markowitz V."/>
            <person name="Cheng J.-F."/>
            <person name="Hugenholtz P."/>
            <person name="Woyke T."/>
            <person name="Wu D."/>
            <person name="Tindall B."/>
            <person name="Pomrenke H."/>
            <person name="Brambilla E."/>
            <person name="Klenk H.-P."/>
            <person name="Eisen J.A."/>
        </authorList>
    </citation>
    <scope>NUCLEOTIDE SEQUENCE [LARGE SCALE GENOMIC DNA]</scope>
    <source>
        <strain evidence="4 5">DSM 17448</strain>
    </source>
</reference>
<dbReference type="Proteomes" id="UP000002875">
    <property type="component" value="Chromosome"/>
</dbReference>
<dbReference type="Pfam" id="PF20434">
    <property type="entry name" value="BD-FAE"/>
    <property type="match status" value="1"/>
</dbReference>
<proteinExistence type="predicted"/>
<evidence type="ECO:0000313" key="5">
    <source>
        <dbReference type="Proteomes" id="UP000002875"/>
    </source>
</evidence>
<dbReference type="PANTHER" id="PTHR48081">
    <property type="entry name" value="AB HYDROLASE SUPERFAMILY PROTEIN C4A8.06C"/>
    <property type="match status" value="1"/>
</dbReference>
<dbReference type="InterPro" id="IPR049492">
    <property type="entry name" value="BD-FAE-like_dom"/>
</dbReference>
<evidence type="ECO:0000256" key="1">
    <source>
        <dbReference type="ARBA" id="ARBA00022801"/>
    </source>
</evidence>
<keyword evidence="2" id="KW-0732">Signal</keyword>
<protein>
    <recommendedName>
        <fullName evidence="3">BD-FAE-like domain-containing protein</fullName>
    </recommendedName>
</protein>
<sequence>MIASKLIAMRFFFIVSSMLLLSSCDTIDLVPLINKNYSIRADETLDYEVRKNEKYGDNELQNYDLYLPKNQSTKVPVIVLLHGGGWSEGDKGFINPIVDHFRQKNTKCAIVNMNYRLTFQQGITYKQQLDDIGMLLKKLHKEANSLNITPKFFLLGISAGGHLAMLYSYTADNKNLVEVVGGIASPADLTSDKLRQGRMNSDIVKLISQPFSEETVREYRSASPYYQMKKSSPATILFYGGSDTIVPPEQGEKMKQKLEEMGSKHEYYFYPELYHEWGRLNETVDIMLTFADKYL</sequence>
<gene>
    <name evidence="4" type="ordered locus">Emtol_2718</name>
</gene>
<dbReference type="InterPro" id="IPR029058">
    <property type="entry name" value="AB_hydrolase_fold"/>
</dbReference>
<name>A0ABN4ANR6_EMTOG</name>
<organism evidence="4 5">
    <name type="scientific">Emticicia oligotrophica (strain DSM 17448 / CIP 109782 / MTCC 6937 / GPTSA100-15)</name>
    <dbReference type="NCBI Taxonomy" id="929562"/>
    <lineage>
        <taxon>Bacteria</taxon>
        <taxon>Pseudomonadati</taxon>
        <taxon>Bacteroidota</taxon>
        <taxon>Cytophagia</taxon>
        <taxon>Cytophagales</taxon>
        <taxon>Leadbetterellaceae</taxon>
        <taxon>Emticicia</taxon>
    </lineage>
</organism>
<dbReference type="SUPFAM" id="SSF53474">
    <property type="entry name" value="alpha/beta-Hydrolases"/>
    <property type="match status" value="1"/>
</dbReference>
<dbReference type="PANTHER" id="PTHR48081:SF33">
    <property type="entry name" value="KYNURENINE FORMAMIDASE"/>
    <property type="match status" value="1"/>
</dbReference>
<feature type="chain" id="PRO_5046962923" description="BD-FAE-like domain-containing protein" evidence="2">
    <location>
        <begin position="22"/>
        <end position="295"/>
    </location>
</feature>
<keyword evidence="5" id="KW-1185">Reference proteome</keyword>
<feature type="domain" description="BD-FAE-like" evidence="3">
    <location>
        <begin position="64"/>
        <end position="258"/>
    </location>
</feature>
<accession>A0ABN4ANR6</accession>
<evidence type="ECO:0000256" key="2">
    <source>
        <dbReference type="SAM" id="SignalP"/>
    </source>
</evidence>
<dbReference type="RefSeq" id="WP_015029550.1">
    <property type="nucleotide sequence ID" value="NC_018748.1"/>
</dbReference>
<dbReference type="EMBL" id="CP002961">
    <property type="protein sequence ID" value="AFK03854.1"/>
    <property type="molecule type" value="Genomic_DNA"/>
</dbReference>
<feature type="signal peptide" evidence="2">
    <location>
        <begin position="1"/>
        <end position="21"/>
    </location>
</feature>
<dbReference type="Gene3D" id="3.40.50.1820">
    <property type="entry name" value="alpha/beta hydrolase"/>
    <property type="match status" value="1"/>
</dbReference>
<evidence type="ECO:0000313" key="4">
    <source>
        <dbReference type="EMBL" id="AFK03854.1"/>
    </source>
</evidence>
<keyword evidence="1" id="KW-0378">Hydrolase</keyword>
<dbReference type="InterPro" id="IPR050300">
    <property type="entry name" value="GDXG_lipolytic_enzyme"/>
</dbReference>
<dbReference type="PROSITE" id="PS51257">
    <property type="entry name" value="PROKAR_LIPOPROTEIN"/>
    <property type="match status" value="1"/>
</dbReference>